<evidence type="ECO:0000256" key="1">
    <source>
        <dbReference type="SAM" id="Phobius"/>
    </source>
</evidence>
<proteinExistence type="predicted"/>
<organism evidence="2 3">
    <name type="scientific">Aquimarina algicola</name>
    <dbReference type="NCBI Taxonomy" id="2589995"/>
    <lineage>
        <taxon>Bacteria</taxon>
        <taxon>Pseudomonadati</taxon>
        <taxon>Bacteroidota</taxon>
        <taxon>Flavobacteriia</taxon>
        <taxon>Flavobacteriales</taxon>
        <taxon>Flavobacteriaceae</taxon>
        <taxon>Aquimarina</taxon>
    </lineage>
</organism>
<accession>A0A504JJR8</accession>
<sequence length="80" mass="8475">MDKKVWIITGAGVAIGIGEALLYYNLGKNATTKSFKFGIPRGKELYQTLAVVAVTSVLTAMLSKGIESAINTEARQGTVV</sequence>
<reference evidence="2 3" key="1">
    <citation type="submission" date="2019-06" db="EMBL/GenBank/DDBJ databases">
        <authorList>
            <person name="Meng X."/>
        </authorList>
    </citation>
    <scope>NUCLEOTIDE SEQUENCE [LARGE SCALE GENOMIC DNA]</scope>
    <source>
        <strain evidence="2 3">M625</strain>
    </source>
</reference>
<keyword evidence="1" id="KW-0812">Transmembrane</keyword>
<evidence type="ECO:0000313" key="2">
    <source>
        <dbReference type="EMBL" id="TPN88068.1"/>
    </source>
</evidence>
<keyword evidence="1" id="KW-0472">Membrane</keyword>
<protein>
    <submittedName>
        <fullName evidence="2">Uncharacterized protein</fullName>
    </submittedName>
</protein>
<keyword evidence="1" id="KW-1133">Transmembrane helix</keyword>
<dbReference type="EMBL" id="VFWZ01000002">
    <property type="protein sequence ID" value="TPN88068.1"/>
    <property type="molecule type" value="Genomic_DNA"/>
</dbReference>
<dbReference type="AlphaFoldDB" id="A0A504JJR8"/>
<comment type="caution">
    <text evidence="2">The sequence shown here is derived from an EMBL/GenBank/DDBJ whole genome shotgun (WGS) entry which is preliminary data.</text>
</comment>
<keyword evidence="3" id="KW-1185">Reference proteome</keyword>
<name>A0A504JJR8_9FLAO</name>
<evidence type="ECO:0000313" key="3">
    <source>
        <dbReference type="Proteomes" id="UP000315540"/>
    </source>
</evidence>
<dbReference type="Proteomes" id="UP000315540">
    <property type="component" value="Unassembled WGS sequence"/>
</dbReference>
<gene>
    <name evidence="2" type="ORF">FHK87_06050</name>
</gene>
<feature type="transmembrane region" description="Helical" evidence="1">
    <location>
        <begin position="6"/>
        <end position="24"/>
    </location>
</feature>